<evidence type="ECO:0000313" key="4">
    <source>
        <dbReference type="EMBL" id="MZK11106.1"/>
    </source>
</evidence>
<dbReference type="Proteomes" id="UP000724058">
    <property type="component" value="Unassembled WGS sequence"/>
</dbReference>
<dbReference type="EMBL" id="WWSH01000011">
    <property type="protein sequence ID" value="MZK11106.1"/>
    <property type="molecule type" value="Genomic_DNA"/>
</dbReference>
<evidence type="ECO:0000259" key="3">
    <source>
        <dbReference type="Pfam" id="PF00535"/>
    </source>
</evidence>
<dbReference type="SUPFAM" id="SSF53448">
    <property type="entry name" value="Nucleotide-diphospho-sugar transferases"/>
    <property type="match status" value="1"/>
</dbReference>
<organism evidence="4 6">
    <name type="scientific">Dorea longicatena</name>
    <dbReference type="NCBI Taxonomy" id="88431"/>
    <lineage>
        <taxon>Bacteria</taxon>
        <taxon>Bacillati</taxon>
        <taxon>Bacillota</taxon>
        <taxon>Clostridia</taxon>
        <taxon>Lachnospirales</taxon>
        <taxon>Lachnospiraceae</taxon>
        <taxon>Dorea</taxon>
    </lineage>
</organism>
<dbReference type="CDD" id="cd00761">
    <property type="entry name" value="Glyco_tranf_GTA_type"/>
    <property type="match status" value="1"/>
</dbReference>
<sequence length="333" mass="39346">MDLISIIVPIYNAEKVIKRCIESISRQSYEMLEIILVDDGSTDQSLEICEDMSEKDSRIKIIHQNNGGVSRARNTGLKKATGQYIMMVDSDDYLYERAVELMLREIKKNKADLAICGFERGMDEAFPFSIDLSLKSSVIDNREALNRIYKNDYCALQYVAPWAKLYARRLFDNIIYPEGKIFEDIYITHHILYKCGRIAVLPQRMVYYSFCDNSLMNKPFHLGKLDYLEALEERIYFFKDCGFDELEDVAYDEYLHSLIWEYSRTRDILHDKNAMNKISDCFKKIYKVGHASKRYPQETVWYLKTFAINPEIIVLYWKINSVFEKIWRKKNEN</sequence>
<proteinExistence type="predicted"/>
<protein>
    <submittedName>
        <fullName evidence="4 5">Glycosyltransferase</fullName>
    </submittedName>
</protein>
<keyword evidence="1" id="KW-0328">Glycosyltransferase</keyword>
<evidence type="ECO:0000313" key="5">
    <source>
        <dbReference type="EMBL" id="NSE58660.1"/>
    </source>
</evidence>
<dbReference type="PANTHER" id="PTHR22916:SF51">
    <property type="entry name" value="GLYCOSYLTRANSFERASE EPSH-RELATED"/>
    <property type="match status" value="1"/>
</dbReference>
<evidence type="ECO:0000256" key="2">
    <source>
        <dbReference type="ARBA" id="ARBA00022679"/>
    </source>
</evidence>
<comment type="caution">
    <text evidence="4">The sequence shown here is derived from an EMBL/GenBank/DDBJ whole genome shotgun (WGS) entry which is preliminary data.</text>
</comment>
<dbReference type="PANTHER" id="PTHR22916">
    <property type="entry name" value="GLYCOSYLTRANSFERASE"/>
    <property type="match status" value="1"/>
</dbReference>
<dbReference type="GO" id="GO:0016757">
    <property type="term" value="F:glycosyltransferase activity"/>
    <property type="evidence" value="ECO:0007669"/>
    <property type="project" value="UniProtKB-KW"/>
</dbReference>
<dbReference type="RefSeq" id="WP_161170402.1">
    <property type="nucleotide sequence ID" value="NZ_JAAIOC010000014.1"/>
</dbReference>
<feature type="domain" description="Glycosyltransferase 2-like" evidence="3">
    <location>
        <begin position="5"/>
        <end position="158"/>
    </location>
</feature>
<reference evidence="5" key="3">
    <citation type="submission" date="2020-02" db="EMBL/GenBank/DDBJ databases">
        <authorList>
            <person name="Littmann E."/>
            <person name="Sorbara M."/>
        </authorList>
    </citation>
    <scope>NUCLEOTIDE SEQUENCE</scope>
    <source>
        <strain evidence="5">MSK.10.16</strain>
    </source>
</reference>
<dbReference type="InterPro" id="IPR029044">
    <property type="entry name" value="Nucleotide-diphossugar_trans"/>
</dbReference>
<accession>A0A6N9JX36</accession>
<dbReference type="Pfam" id="PF00535">
    <property type="entry name" value="Glycos_transf_2"/>
    <property type="match status" value="1"/>
</dbReference>
<name>A0A6N9JX36_9FIRM</name>
<dbReference type="EMBL" id="JAAIOD010000014">
    <property type="protein sequence ID" value="NSE58660.1"/>
    <property type="molecule type" value="Genomic_DNA"/>
</dbReference>
<dbReference type="Gene3D" id="3.90.550.10">
    <property type="entry name" value="Spore Coat Polysaccharide Biosynthesis Protein SpsA, Chain A"/>
    <property type="match status" value="1"/>
</dbReference>
<evidence type="ECO:0000256" key="1">
    <source>
        <dbReference type="ARBA" id="ARBA00022676"/>
    </source>
</evidence>
<reference evidence="4 6" key="1">
    <citation type="journal article" date="2019" name="Nat. Med.">
        <title>A library of human gut bacterial isolates paired with longitudinal multiomics data enables mechanistic microbiome research.</title>
        <authorList>
            <person name="Poyet M."/>
            <person name="Groussin M."/>
            <person name="Gibbons S.M."/>
            <person name="Avila-Pacheco J."/>
            <person name="Jiang X."/>
            <person name="Kearney S.M."/>
            <person name="Perrotta A.R."/>
            <person name="Berdy B."/>
            <person name="Zhao S."/>
            <person name="Lieberman T.D."/>
            <person name="Swanson P.K."/>
            <person name="Smith M."/>
            <person name="Roesemann S."/>
            <person name="Alexander J.E."/>
            <person name="Rich S.A."/>
            <person name="Livny J."/>
            <person name="Vlamakis H."/>
            <person name="Clish C."/>
            <person name="Bullock K."/>
            <person name="Deik A."/>
            <person name="Scott J."/>
            <person name="Pierce K.A."/>
            <person name="Xavier R.J."/>
            <person name="Alm E.J."/>
        </authorList>
    </citation>
    <scope>NUCLEOTIDE SEQUENCE [LARGE SCALE GENOMIC DNA]</scope>
    <source>
        <strain evidence="4 6">BIOML-A1</strain>
    </source>
</reference>
<evidence type="ECO:0000313" key="6">
    <source>
        <dbReference type="Proteomes" id="UP000449249"/>
    </source>
</evidence>
<dbReference type="InterPro" id="IPR001173">
    <property type="entry name" value="Glyco_trans_2-like"/>
</dbReference>
<keyword evidence="2 4" id="KW-0808">Transferase</keyword>
<dbReference type="AlphaFoldDB" id="A0A6N9JX36"/>
<reference evidence="5" key="2">
    <citation type="journal article" date="2020" name="Cell Host Microbe">
        <title>Functional and Genomic Variation between Human-Derived Isolates of Lachnospiraceae Reveals Inter- and Intra-Species Diversity.</title>
        <authorList>
            <person name="Sorbara M.T."/>
            <person name="Littmann E.R."/>
            <person name="Fontana E."/>
            <person name="Moody T.U."/>
            <person name="Kohout C.E."/>
            <person name="Gjonbalaj M."/>
            <person name="Eaton V."/>
            <person name="Seok R."/>
            <person name="Leiner I.M."/>
            <person name="Pamer E.G."/>
        </authorList>
    </citation>
    <scope>NUCLEOTIDE SEQUENCE</scope>
    <source>
        <strain evidence="5">MSK.10.16</strain>
    </source>
</reference>
<dbReference type="Proteomes" id="UP000449249">
    <property type="component" value="Unassembled WGS sequence"/>
</dbReference>
<gene>
    <name evidence="5" type="ORF">G4332_11225</name>
    <name evidence="4" type="ORF">GT576_12325</name>
</gene>